<accession>A0ABM9PSL4</accession>
<evidence type="ECO:0000313" key="4">
    <source>
        <dbReference type="Proteomes" id="UP001497602"/>
    </source>
</evidence>
<organism evidence="3 4">
    <name type="scientific">Tenacibaculum vairaonense</name>
    <dbReference type="NCBI Taxonomy" id="3137860"/>
    <lineage>
        <taxon>Bacteria</taxon>
        <taxon>Pseudomonadati</taxon>
        <taxon>Bacteroidota</taxon>
        <taxon>Flavobacteriia</taxon>
        <taxon>Flavobacteriales</taxon>
        <taxon>Flavobacteriaceae</taxon>
        <taxon>Tenacibaculum</taxon>
    </lineage>
</organism>
<name>A0ABM9PSL4_9FLAO</name>
<evidence type="ECO:0000259" key="2">
    <source>
        <dbReference type="PROSITE" id="PS51352"/>
    </source>
</evidence>
<dbReference type="InterPro" id="IPR013766">
    <property type="entry name" value="Thioredoxin_domain"/>
</dbReference>
<dbReference type="Gene3D" id="3.40.30.10">
    <property type="entry name" value="Glutaredoxin"/>
    <property type="match status" value="1"/>
</dbReference>
<keyword evidence="1" id="KW-0802">TPR repeat</keyword>
<dbReference type="InterPro" id="IPR036249">
    <property type="entry name" value="Thioredoxin-like_sf"/>
</dbReference>
<gene>
    <name evidence="3" type="ORF">T190115A13A_90128</name>
</gene>
<comment type="caution">
    <text evidence="3">The sequence shown here is derived from an EMBL/GenBank/DDBJ whole genome shotgun (WGS) entry which is preliminary data.</text>
</comment>
<dbReference type="InterPro" id="IPR019734">
    <property type="entry name" value="TPR_rpt"/>
</dbReference>
<dbReference type="CDD" id="cd02947">
    <property type="entry name" value="TRX_family"/>
    <property type="match status" value="1"/>
</dbReference>
<dbReference type="SUPFAM" id="SSF52833">
    <property type="entry name" value="Thioredoxin-like"/>
    <property type="match status" value="1"/>
</dbReference>
<reference evidence="3 4" key="1">
    <citation type="submission" date="2024-05" db="EMBL/GenBank/DDBJ databases">
        <authorList>
            <person name="Duchaud E."/>
        </authorList>
    </citation>
    <scope>NUCLEOTIDE SEQUENCE [LARGE SCALE GENOMIC DNA]</scope>
    <source>
        <strain evidence="3">Ena-SAMPLE-TAB-13-05-2024-13:56:06:370-140305</strain>
    </source>
</reference>
<sequence>MNKIHFLFIVFLSINTLGQTLNKTTHDNKGNLMLLGKTSKDGFKHENFSWFQKNYDTYVTNDNVIQLLKDSIQSYHIKVFYGTWCGDSKRELPKFYKVIDKTGFNKSNMEVIAVDKKPEAYKASPNGEEKGLNIHRVPTFILYKNQKEVARIVEYPKQDFERDLLQIVLRKKYTPNYRVVAYLHNLLQEKTIKELEKEENSLIATLAEFTKGSRELNTYAYKLLQSNQTEKAFYVYKLNTQMYPYKSNVFKSLGKAFHTIKDYKNALKNIQTASKLAPENKELITLINTIKKEI</sequence>
<dbReference type="PROSITE" id="PS50005">
    <property type="entry name" value="TPR"/>
    <property type="match status" value="1"/>
</dbReference>
<dbReference type="Proteomes" id="UP001497602">
    <property type="component" value="Unassembled WGS sequence"/>
</dbReference>
<dbReference type="InterPro" id="IPR011990">
    <property type="entry name" value="TPR-like_helical_dom_sf"/>
</dbReference>
<dbReference type="PROSITE" id="PS51352">
    <property type="entry name" value="THIOREDOXIN_2"/>
    <property type="match status" value="1"/>
</dbReference>
<evidence type="ECO:0000313" key="3">
    <source>
        <dbReference type="EMBL" id="CAL2108782.1"/>
    </source>
</evidence>
<dbReference type="Pfam" id="PF00085">
    <property type="entry name" value="Thioredoxin"/>
    <property type="match status" value="1"/>
</dbReference>
<dbReference type="SUPFAM" id="SSF48452">
    <property type="entry name" value="TPR-like"/>
    <property type="match status" value="1"/>
</dbReference>
<dbReference type="EMBL" id="CAXJRC010000046">
    <property type="protein sequence ID" value="CAL2108782.1"/>
    <property type="molecule type" value="Genomic_DNA"/>
</dbReference>
<proteinExistence type="predicted"/>
<dbReference type="Gene3D" id="1.25.40.10">
    <property type="entry name" value="Tetratricopeptide repeat domain"/>
    <property type="match status" value="1"/>
</dbReference>
<feature type="repeat" description="TPR" evidence="1">
    <location>
        <begin position="247"/>
        <end position="280"/>
    </location>
</feature>
<evidence type="ECO:0000256" key="1">
    <source>
        <dbReference type="PROSITE-ProRule" id="PRU00339"/>
    </source>
</evidence>
<keyword evidence="4" id="KW-1185">Reference proteome</keyword>
<feature type="domain" description="Thioredoxin" evidence="2">
    <location>
        <begin position="39"/>
        <end position="173"/>
    </location>
</feature>
<protein>
    <submittedName>
        <fullName evidence="3">Thioredoxin</fullName>
    </submittedName>
</protein>
<dbReference type="RefSeq" id="WP_348740372.1">
    <property type="nucleotide sequence ID" value="NZ_CAXJRC010000046.1"/>
</dbReference>